<accession>A0A5C5ZU50</accession>
<dbReference type="PANTHER" id="PTHR37833:SF1">
    <property type="entry name" value="SIGNAL PEPTIDE PROTEIN"/>
    <property type="match status" value="1"/>
</dbReference>
<dbReference type="AlphaFoldDB" id="A0A5C5ZU50"/>
<feature type="chain" id="PRO_5023134491" description="DUF1573 domain-containing protein" evidence="2">
    <location>
        <begin position="40"/>
        <end position="367"/>
    </location>
</feature>
<dbReference type="Proteomes" id="UP000315440">
    <property type="component" value="Unassembled WGS sequence"/>
</dbReference>
<organism evidence="3 4">
    <name type="scientific">Pseudobythopirellula maris</name>
    <dbReference type="NCBI Taxonomy" id="2527991"/>
    <lineage>
        <taxon>Bacteria</taxon>
        <taxon>Pseudomonadati</taxon>
        <taxon>Planctomycetota</taxon>
        <taxon>Planctomycetia</taxon>
        <taxon>Pirellulales</taxon>
        <taxon>Lacipirellulaceae</taxon>
        <taxon>Pseudobythopirellula</taxon>
    </lineage>
</organism>
<feature type="signal peptide" evidence="2">
    <location>
        <begin position="1"/>
        <end position="39"/>
    </location>
</feature>
<keyword evidence="2" id="KW-0732">Signal</keyword>
<dbReference type="Gene3D" id="2.60.40.10">
    <property type="entry name" value="Immunoglobulins"/>
    <property type="match status" value="2"/>
</dbReference>
<dbReference type="RefSeq" id="WP_197525476.1">
    <property type="nucleotide sequence ID" value="NZ_SJPQ01000001.1"/>
</dbReference>
<dbReference type="EMBL" id="SJPQ01000001">
    <property type="protein sequence ID" value="TWT90726.1"/>
    <property type="molecule type" value="Genomic_DNA"/>
</dbReference>
<proteinExistence type="predicted"/>
<evidence type="ECO:0000313" key="4">
    <source>
        <dbReference type="Proteomes" id="UP000315440"/>
    </source>
</evidence>
<evidence type="ECO:0000313" key="3">
    <source>
        <dbReference type="EMBL" id="TWT90726.1"/>
    </source>
</evidence>
<evidence type="ECO:0008006" key="5">
    <source>
        <dbReference type="Google" id="ProtNLM"/>
    </source>
</evidence>
<feature type="region of interest" description="Disordered" evidence="1">
    <location>
        <begin position="348"/>
        <end position="367"/>
    </location>
</feature>
<dbReference type="Pfam" id="PF07610">
    <property type="entry name" value="DUF1573"/>
    <property type="match status" value="1"/>
</dbReference>
<evidence type="ECO:0000256" key="1">
    <source>
        <dbReference type="SAM" id="MobiDB-lite"/>
    </source>
</evidence>
<keyword evidence="4" id="KW-1185">Reference proteome</keyword>
<sequence length="367" mass="39638" precursor="true">MPSLLSPRYSVARIAAIVPRTALLGALAAALLSAGGASAQDWAKKMFEKVDHDFGTVARGSDTVYKFEVKNIYKEDVELESVRSSCGCTTPSLEGKLIKTYDKAYVVAQFNTRTFTGLHSATLTVQISKPYRAQVQLRVHGNIRADVVFSPGSVDFGVIDQGATTEKTVGVTYAGRSGWKIEDVRAASDALEVELTERQRSSNRVAYDLLVRMRETAPAGLLSQQLVLVTNDSSAPRIPIDVTARIKPELTAAPENLVFGDVPHGDTVAKKLIVRGKRPFKVESVTCEREGFAFEVDNDEPAIRHLIDVEFNSTGKAGAFRSPVVIATDLGESFTASVNAYATVVASEEPDSAAEADNTTQKTAQNH</sequence>
<name>A0A5C5ZU50_9BACT</name>
<comment type="caution">
    <text evidence="3">The sequence shown here is derived from an EMBL/GenBank/DDBJ whole genome shotgun (WGS) entry which is preliminary data.</text>
</comment>
<protein>
    <recommendedName>
        <fullName evidence="5">DUF1573 domain-containing protein</fullName>
    </recommendedName>
</protein>
<reference evidence="3 4" key="1">
    <citation type="submission" date="2019-02" db="EMBL/GenBank/DDBJ databases">
        <title>Deep-cultivation of Planctomycetes and their phenomic and genomic characterization uncovers novel biology.</title>
        <authorList>
            <person name="Wiegand S."/>
            <person name="Jogler M."/>
            <person name="Boedeker C."/>
            <person name="Pinto D."/>
            <person name="Vollmers J."/>
            <person name="Rivas-Marin E."/>
            <person name="Kohn T."/>
            <person name="Peeters S.H."/>
            <person name="Heuer A."/>
            <person name="Rast P."/>
            <person name="Oberbeckmann S."/>
            <person name="Bunk B."/>
            <person name="Jeske O."/>
            <person name="Meyerdierks A."/>
            <person name="Storesund J.E."/>
            <person name="Kallscheuer N."/>
            <person name="Luecker S."/>
            <person name="Lage O.M."/>
            <person name="Pohl T."/>
            <person name="Merkel B.J."/>
            <person name="Hornburger P."/>
            <person name="Mueller R.-W."/>
            <person name="Bruemmer F."/>
            <person name="Labrenz M."/>
            <person name="Spormann A.M."/>
            <person name="Op Den Camp H."/>
            <person name="Overmann J."/>
            <person name="Amann R."/>
            <person name="Jetten M.S.M."/>
            <person name="Mascher T."/>
            <person name="Medema M.H."/>
            <person name="Devos D.P."/>
            <person name="Kaster A.-K."/>
            <person name="Ovreas L."/>
            <person name="Rohde M."/>
            <person name="Galperin M.Y."/>
            <person name="Jogler C."/>
        </authorList>
    </citation>
    <scope>NUCLEOTIDE SEQUENCE [LARGE SCALE GENOMIC DNA]</scope>
    <source>
        <strain evidence="3 4">Mal64</strain>
    </source>
</reference>
<dbReference type="InterPro" id="IPR013783">
    <property type="entry name" value="Ig-like_fold"/>
</dbReference>
<dbReference type="PANTHER" id="PTHR37833">
    <property type="entry name" value="LIPOPROTEIN-RELATED"/>
    <property type="match status" value="1"/>
</dbReference>
<gene>
    <name evidence="3" type="ORF">Mal64_11210</name>
</gene>
<evidence type="ECO:0000256" key="2">
    <source>
        <dbReference type="SAM" id="SignalP"/>
    </source>
</evidence>
<feature type="compositionally biased region" description="Polar residues" evidence="1">
    <location>
        <begin position="358"/>
        <end position="367"/>
    </location>
</feature>
<dbReference type="InterPro" id="IPR011467">
    <property type="entry name" value="DUF1573"/>
</dbReference>